<feature type="region of interest" description="Disordered" evidence="1">
    <location>
        <begin position="227"/>
        <end position="257"/>
    </location>
</feature>
<reference evidence="2" key="2">
    <citation type="submission" date="2020-05" db="UniProtKB">
        <authorList>
            <consortium name="EnsemblMetazoa"/>
        </authorList>
    </citation>
    <scope>IDENTIFICATION</scope>
    <source>
        <strain evidence="2">WRAIR2</strain>
    </source>
</reference>
<feature type="region of interest" description="Disordered" evidence="1">
    <location>
        <begin position="48"/>
        <end position="90"/>
    </location>
</feature>
<dbReference type="Proteomes" id="UP000075884">
    <property type="component" value="Unassembled WGS sequence"/>
</dbReference>
<name>A0A182NYD0_9DIPT</name>
<evidence type="ECO:0000313" key="2">
    <source>
        <dbReference type="EnsemblMetazoa" id="ADIR014830-PA"/>
    </source>
</evidence>
<dbReference type="AlphaFoldDB" id="A0A182NYD0"/>
<evidence type="ECO:0000313" key="3">
    <source>
        <dbReference type="Proteomes" id="UP000075884"/>
    </source>
</evidence>
<feature type="compositionally biased region" description="Pro residues" evidence="1">
    <location>
        <begin position="56"/>
        <end position="73"/>
    </location>
</feature>
<organism evidence="2 3">
    <name type="scientific">Anopheles dirus</name>
    <dbReference type="NCBI Taxonomy" id="7168"/>
    <lineage>
        <taxon>Eukaryota</taxon>
        <taxon>Metazoa</taxon>
        <taxon>Ecdysozoa</taxon>
        <taxon>Arthropoda</taxon>
        <taxon>Hexapoda</taxon>
        <taxon>Insecta</taxon>
        <taxon>Pterygota</taxon>
        <taxon>Neoptera</taxon>
        <taxon>Endopterygota</taxon>
        <taxon>Diptera</taxon>
        <taxon>Nematocera</taxon>
        <taxon>Culicoidea</taxon>
        <taxon>Culicidae</taxon>
        <taxon>Anophelinae</taxon>
        <taxon>Anopheles</taxon>
    </lineage>
</organism>
<sequence length="431" mass="43962">MYVPHLNFLHRVVVYDSVQLTSAREVHDATRWPQPACHLLPIPIRASSIRSSSSPGTPPPPPLPPPAPAPPWPDEALECGEANGRGDGAGDLTMCTDTDAGDGRLPSSAAIISCCVVLVLLLPSSGMVPPVADDCAPAPLIAFISIIEAAAAAAAAAAIELTPGGVLVVVVSVLLPVPSCDECEWFDIVLLGRDGGLISAPASASFEALPEMGEGNGGSTIEPVAVGVPGAEPDRNPSLLELPPPPPPPESIPGEARPAEGNMLPSELFDLLWSVPSLPNIFCTMLGSRGCSAADPPAPSTDAMPPPPGPLEALFAAAAPSRSESNRALASPEGDDAVVNWRNGAGPPAPADTCAAGEDDVLGFCLRTVASFCALLLLDPPSPGSPAPLAPALPDPPLPPPLFDRADSFGIWNLVSSDFANPSMLPIEPVG</sequence>
<keyword evidence="3" id="KW-1185">Reference proteome</keyword>
<evidence type="ECO:0000256" key="1">
    <source>
        <dbReference type="SAM" id="MobiDB-lite"/>
    </source>
</evidence>
<feature type="compositionally biased region" description="Pro residues" evidence="1">
    <location>
        <begin position="242"/>
        <end position="251"/>
    </location>
</feature>
<reference evidence="3" key="1">
    <citation type="submission" date="2013-03" db="EMBL/GenBank/DDBJ databases">
        <title>The Genome Sequence of Anopheles dirus WRAIR2.</title>
        <authorList>
            <consortium name="The Broad Institute Genomics Platform"/>
            <person name="Neafsey D.E."/>
            <person name="Walton C."/>
            <person name="Walker B."/>
            <person name="Young S.K."/>
            <person name="Zeng Q."/>
            <person name="Gargeya S."/>
            <person name="Fitzgerald M."/>
            <person name="Haas B."/>
            <person name="Abouelleil A."/>
            <person name="Allen A.W."/>
            <person name="Alvarado L."/>
            <person name="Arachchi H.M."/>
            <person name="Berlin A.M."/>
            <person name="Chapman S.B."/>
            <person name="Gainer-Dewar J."/>
            <person name="Goldberg J."/>
            <person name="Griggs A."/>
            <person name="Gujja S."/>
            <person name="Hansen M."/>
            <person name="Howarth C."/>
            <person name="Imamovic A."/>
            <person name="Ireland A."/>
            <person name="Larimer J."/>
            <person name="McCowan C."/>
            <person name="Murphy C."/>
            <person name="Pearson M."/>
            <person name="Poon T.W."/>
            <person name="Priest M."/>
            <person name="Roberts A."/>
            <person name="Saif S."/>
            <person name="Shea T."/>
            <person name="Sisk P."/>
            <person name="Sykes S."/>
            <person name="Wortman J."/>
            <person name="Nusbaum C."/>
            <person name="Birren B."/>
        </authorList>
    </citation>
    <scope>NUCLEOTIDE SEQUENCE [LARGE SCALE GENOMIC DNA]</scope>
    <source>
        <strain evidence="3">WRAIR2</strain>
    </source>
</reference>
<dbReference type="VEuPathDB" id="VectorBase:ADIR014830"/>
<dbReference type="EnsemblMetazoa" id="ADIR014830-RA">
    <property type="protein sequence ID" value="ADIR014830-PA"/>
    <property type="gene ID" value="ADIR014830"/>
</dbReference>
<accession>A0A182NYD0</accession>
<protein>
    <submittedName>
        <fullName evidence="2">Uncharacterized protein</fullName>
    </submittedName>
</protein>
<proteinExistence type="predicted"/>